<sequence>MAEREVANLRAGQRVRAALGVKYVAGDSQDSASVEAVEFLTGGDSSILLSCDTDWTLKVAEGRWPALPAWCWPVDSWAFVDMGDIGSPGLDLVISTSEILNSVGEVCGVVLEFPVAWVTIRSGEALTWDIARKAN</sequence>
<dbReference type="Proteomes" id="UP001500994">
    <property type="component" value="Unassembled WGS sequence"/>
</dbReference>
<accession>A0ABP6EMH6</accession>
<keyword evidence="2" id="KW-1185">Reference proteome</keyword>
<gene>
    <name evidence="1" type="ORF">GCM10009864_42420</name>
</gene>
<name>A0ABP6EMH6_9ACTN</name>
<comment type="caution">
    <text evidence="1">The sequence shown here is derived from an EMBL/GenBank/DDBJ whole genome shotgun (WGS) entry which is preliminary data.</text>
</comment>
<evidence type="ECO:0000313" key="1">
    <source>
        <dbReference type="EMBL" id="GAA2668178.1"/>
    </source>
</evidence>
<protein>
    <submittedName>
        <fullName evidence="1">Uncharacterized protein</fullName>
    </submittedName>
</protein>
<reference evidence="2" key="1">
    <citation type="journal article" date="2019" name="Int. J. Syst. Evol. Microbiol.">
        <title>The Global Catalogue of Microorganisms (GCM) 10K type strain sequencing project: providing services to taxonomists for standard genome sequencing and annotation.</title>
        <authorList>
            <consortium name="The Broad Institute Genomics Platform"/>
            <consortium name="The Broad Institute Genome Sequencing Center for Infectious Disease"/>
            <person name="Wu L."/>
            <person name="Ma J."/>
        </authorList>
    </citation>
    <scope>NUCLEOTIDE SEQUENCE [LARGE SCALE GENOMIC DNA]</scope>
    <source>
        <strain evidence="2">JCM 16374</strain>
    </source>
</reference>
<organism evidence="1 2">
    <name type="scientific">Streptomyces lunalinharesii</name>
    <dbReference type="NCBI Taxonomy" id="333384"/>
    <lineage>
        <taxon>Bacteria</taxon>
        <taxon>Bacillati</taxon>
        <taxon>Actinomycetota</taxon>
        <taxon>Actinomycetes</taxon>
        <taxon>Kitasatosporales</taxon>
        <taxon>Streptomycetaceae</taxon>
        <taxon>Streptomyces</taxon>
    </lineage>
</organism>
<dbReference type="RefSeq" id="WP_344578274.1">
    <property type="nucleotide sequence ID" value="NZ_BAAARK010000013.1"/>
</dbReference>
<dbReference type="EMBL" id="BAAARK010000013">
    <property type="protein sequence ID" value="GAA2668178.1"/>
    <property type="molecule type" value="Genomic_DNA"/>
</dbReference>
<proteinExistence type="predicted"/>
<evidence type="ECO:0000313" key="2">
    <source>
        <dbReference type="Proteomes" id="UP001500994"/>
    </source>
</evidence>